<feature type="transmembrane region" description="Helical" evidence="6">
    <location>
        <begin position="393"/>
        <end position="412"/>
    </location>
</feature>
<evidence type="ECO:0000313" key="7">
    <source>
        <dbReference type="EMBL" id="CAL1699917.1"/>
    </source>
</evidence>
<keyword evidence="8" id="KW-1185">Reference proteome</keyword>
<feature type="transmembrane region" description="Helical" evidence="6">
    <location>
        <begin position="54"/>
        <end position="77"/>
    </location>
</feature>
<dbReference type="EMBL" id="OZ037945">
    <property type="protein sequence ID" value="CAL1699917.1"/>
    <property type="molecule type" value="Genomic_DNA"/>
</dbReference>
<dbReference type="Proteomes" id="UP001497453">
    <property type="component" value="Chromosome 2"/>
</dbReference>
<dbReference type="Pfam" id="PF13520">
    <property type="entry name" value="AA_permease_2"/>
    <property type="match status" value="1"/>
</dbReference>
<sequence>MSEKRAEFSNGKDVTAVEVSTNNGDSDLSALRHADDALLAELGYKSEFRREFSLFETVAFAFSIMGVVASVSSTYSFPLVSGGHVGMVWGWFIPCLFVMPIAASMAELVSAMPTSAGLYYFSAKLAPPRYSALASWITGWANVTGQVTLVCSIDFTCAEMITTAIAVASDGAVNLGAGPTFGILLAILFTHGIVCSAATSVIARLNLFYVMVNVGTTIAAIVALLVCSGNNGTRVSTKDAFTLYENNTGWSNHGWAFLLAFTAPMWTLTGYDSAAHIAEETAGASRAAPIAILTGVGATASLGWLLYIAASFATTSVSDILATELPLPMGQLFLNTLGKKGMLAIWSLIIVVQYVTGAAQGVDASRVVFAFARDNALPGSRWWKKMNGYTQTPVNAVWLVMALSGICGFLGFSETALSSLAGAAVIGLYTSYVTPIFLRITSGRKTFVPGSFSLGRWYFPIGVISVSWVTFIVVLLLFPPASSVDSESMNYAVVIVMAVFLFASISWVVSARKWFHGPVNTLDSPPETSSVNSQEKHHDA</sequence>
<accession>A0ABP1CW69</accession>
<feature type="transmembrane region" description="Helical" evidence="6">
    <location>
        <begin position="418"/>
        <end position="438"/>
    </location>
</feature>
<keyword evidence="4 6" id="KW-1133">Transmembrane helix</keyword>
<dbReference type="PIRSF" id="PIRSF006060">
    <property type="entry name" value="AA_transporter"/>
    <property type="match status" value="1"/>
</dbReference>
<dbReference type="PANTHER" id="PTHR45649">
    <property type="entry name" value="AMINO-ACID PERMEASE BAT1"/>
    <property type="match status" value="1"/>
</dbReference>
<gene>
    <name evidence="7" type="ORF">GFSPODELE1_LOCUS2912</name>
</gene>
<keyword evidence="2" id="KW-0813">Transport</keyword>
<organism evidence="7 8">
    <name type="scientific">Somion occarium</name>
    <dbReference type="NCBI Taxonomy" id="3059160"/>
    <lineage>
        <taxon>Eukaryota</taxon>
        <taxon>Fungi</taxon>
        <taxon>Dikarya</taxon>
        <taxon>Basidiomycota</taxon>
        <taxon>Agaricomycotina</taxon>
        <taxon>Agaricomycetes</taxon>
        <taxon>Polyporales</taxon>
        <taxon>Cerrenaceae</taxon>
        <taxon>Somion</taxon>
    </lineage>
</organism>
<evidence type="ECO:0000256" key="6">
    <source>
        <dbReference type="SAM" id="Phobius"/>
    </source>
</evidence>
<evidence type="ECO:0000313" key="8">
    <source>
        <dbReference type="Proteomes" id="UP001497453"/>
    </source>
</evidence>
<feature type="transmembrane region" description="Helical" evidence="6">
    <location>
        <begin position="208"/>
        <end position="228"/>
    </location>
</feature>
<keyword evidence="3 6" id="KW-0812">Transmembrane</keyword>
<dbReference type="Gene3D" id="1.20.1740.10">
    <property type="entry name" value="Amino acid/polyamine transporter I"/>
    <property type="match status" value="1"/>
</dbReference>
<name>A0ABP1CW69_9APHY</name>
<feature type="transmembrane region" description="Helical" evidence="6">
    <location>
        <begin position="458"/>
        <end position="478"/>
    </location>
</feature>
<feature type="transmembrane region" description="Helical" evidence="6">
    <location>
        <begin position="490"/>
        <end position="509"/>
    </location>
</feature>
<proteinExistence type="predicted"/>
<evidence type="ECO:0000256" key="2">
    <source>
        <dbReference type="ARBA" id="ARBA00022448"/>
    </source>
</evidence>
<evidence type="ECO:0000256" key="5">
    <source>
        <dbReference type="ARBA" id="ARBA00023136"/>
    </source>
</evidence>
<comment type="subcellular location">
    <subcellularLocation>
        <location evidence="1">Membrane</location>
        <topology evidence="1">Multi-pass membrane protein</topology>
    </subcellularLocation>
</comment>
<evidence type="ECO:0000256" key="4">
    <source>
        <dbReference type="ARBA" id="ARBA00022989"/>
    </source>
</evidence>
<dbReference type="InterPro" id="IPR002293">
    <property type="entry name" value="AA/rel_permease1"/>
</dbReference>
<feature type="transmembrane region" description="Helical" evidence="6">
    <location>
        <begin position="89"/>
        <end position="109"/>
    </location>
</feature>
<evidence type="ECO:0000256" key="1">
    <source>
        <dbReference type="ARBA" id="ARBA00004141"/>
    </source>
</evidence>
<feature type="transmembrane region" description="Helical" evidence="6">
    <location>
        <begin position="181"/>
        <end position="202"/>
    </location>
</feature>
<protein>
    <recommendedName>
        <fullName evidence="9">Amino acid transporter</fullName>
    </recommendedName>
</protein>
<evidence type="ECO:0000256" key="3">
    <source>
        <dbReference type="ARBA" id="ARBA00022692"/>
    </source>
</evidence>
<evidence type="ECO:0008006" key="9">
    <source>
        <dbReference type="Google" id="ProtNLM"/>
    </source>
</evidence>
<dbReference type="PANTHER" id="PTHR45649:SF6">
    <property type="entry name" value="GABA-SPECIFIC PERMEASE"/>
    <property type="match status" value="1"/>
</dbReference>
<reference evidence="8" key="1">
    <citation type="submission" date="2024-04" db="EMBL/GenBank/DDBJ databases">
        <authorList>
            <person name="Shaw F."/>
            <person name="Minotto A."/>
        </authorList>
    </citation>
    <scope>NUCLEOTIDE SEQUENCE [LARGE SCALE GENOMIC DNA]</scope>
</reference>
<keyword evidence="5 6" id="KW-0472">Membrane</keyword>
<feature type="transmembrane region" description="Helical" evidence="6">
    <location>
        <begin position="343"/>
        <end position="372"/>
    </location>
</feature>